<name>A0A194VJX6_CYTMA</name>
<feature type="compositionally biased region" description="Low complexity" evidence="1">
    <location>
        <begin position="202"/>
        <end position="223"/>
    </location>
</feature>
<evidence type="ECO:0000256" key="1">
    <source>
        <dbReference type="SAM" id="MobiDB-lite"/>
    </source>
</evidence>
<feature type="region of interest" description="Disordered" evidence="1">
    <location>
        <begin position="271"/>
        <end position="376"/>
    </location>
</feature>
<sequence length="606" mass="65985">MGDPNNDNIDITTLPSRVRNLAQRIQSQLGLWPWQLLSSFSSVQRPEINPTYWSIHTIESLNALVTREIEATAATTTTTSRRTRRTGTKQAPDEAHVGGARASRRAVAERIASQLALAVDDRVRKQTKLSRSGDTVLSIPKRPRLTCQDIKKILNVDGGNYQYQDGGAGASQRTQKRRRSHHHEGPQSRGPSEELGEGLGLGQQQQQQQQQQRPSSSTSPTQTAAPSIPAPELSLDNIDLALHNISLPGPSSTYAPLLMLTEAAAAQHSNIASPSPCQNSTGAGNINVKGNGGGNENGNGNGHADGARSVSNTNDSGTDLDRPPSSHSDIPTSPYPRSQYRCDNFNKRTRLSSGRAGSGAESDHGHHDNGSHHVPDDEDAHLVLRDLTKPHSFIDDHERAAMITLTTTSRQETQRLEDEIAKFHESLIHLRAIDKITKAQRDLHAAEAKLRKRNTAEQLLASAIQAAGASDAMAQMRTVFDSYQHETQQYYAAPISTLKTTLLRAQEEAAGLDAARLTAMKTKKNIEHYIDEVEKGIATYEKRFRLWSAYENVIRLGPESLGRLLGRFPGMERNLHDACVKLDLTGAEVEGEGNGGSGSGPRSESG</sequence>
<dbReference type="Proteomes" id="UP000078559">
    <property type="component" value="Unassembled WGS sequence"/>
</dbReference>
<dbReference type="EMBL" id="KN796127">
    <property type="protein sequence ID" value="KUI64278.1"/>
    <property type="molecule type" value="Genomic_DNA"/>
</dbReference>
<feature type="region of interest" description="Disordered" evidence="1">
    <location>
        <begin position="74"/>
        <end position="104"/>
    </location>
</feature>
<feature type="region of interest" description="Disordered" evidence="1">
    <location>
        <begin position="158"/>
        <end position="230"/>
    </location>
</feature>
<feature type="compositionally biased region" description="Gly residues" evidence="1">
    <location>
        <begin position="290"/>
        <end position="303"/>
    </location>
</feature>
<evidence type="ECO:0000313" key="3">
    <source>
        <dbReference type="Proteomes" id="UP000078559"/>
    </source>
</evidence>
<feature type="compositionally biased region" description="Polar residues" evidence="1">
    <location>
        <begin position="271"/>
        <end position="281"/>
    </location>
</feature>
<accession>A0A194VJX6</accession>
<dbReference type="AlphaFoldDB" id="A0A194VJX6"/>
<gene>
    <name evidence="2" type="ORF">VM1G_11086</name>
</gene>
<dbReference type="OrthoDB" id="5241530at2759"/>
<evidence type="ECO:0000313" key="2">
    <source>
        <dbReference type="EMBL" id="KUI64278.1"/>
    </source>
</evidence>
<organism evidence="2 3">
    <name type="scientific">Cytospora mali</name>
    <name type="common">Apple Valsa canker fungus</name>
    <name type="synonym">Valsa mali</name>
    <dbReference type="NCBI Taxonomy" id="578113"/>
    <lineage>
        <taxon>Eukaryota</taxon>
        <taxon>Fungi</taxon>
        <taxon>Dikarya</taxon>
        <taxon>Ascomycota</taxon>
        <taxon>Pezizomycotina</taxon>
        <taxon>Sordariomycetes</taxon>
        <taxon>Sordariomycetidae</taxon>
        <taxon>Diaporthales</taxon>
        <taxon>Cytosporaceae</taxon>
        <taxon>Cytospora</taxon>
    </lineage>
</organism>
<protein>
    <submittedName>
        <fullName evidence="2">Uncharacterized protein</fullName>
    </submittedName>
</protein>
<keyword evidence="3" id="KW-1185">Reference proteome</keyword>
<proteinExistence type="predicted"/>
<reference evidence="2" key="1">
    <citation type="submission" date="2014-12" db="EMBL/GenBank/DDBJ databases">
        <title>Genome Sequence of Valsa Canker Pathogens Uncovers a Specific Adaption of Colonization on Woody Bark.</title>
        <authorList>
            <person name="Yin Z."/>
            <person name="Liu H."/>
            <person name="Gao X."/>
            <person name="Li Z."/>
            <person name="Song N."/>
            <person name="Ke X."/>
            <person name="Dai Q."/>
            <person name="Wu Y."/>
            <person name="Sun Y."/>
            <person name="Xu J.-R."/>
            <person name="Kang Z.K."/>
            <person name="Wang L."/>
            <person name="Huang L."/>
        </authorList>
    </citation>
    <scope>NUCLEOTIDE SEQUENCE [LARGE SCALE GENOMIC DNA]</scope>
    <source>
        <strain evidence="2">03-8</strain>
    </source>
</reference>
<feature type="compositionally biased region" description="Basic and acidic residues" evidence="1">
    <location>
        <begin position="361"/>
        <end position="376"/>
    </location>
</feature>